<dbReference type="Gramene" id="Ma05_t26220.1">
    <property type="protein sequence ID" value="Ma05_p26220.1"/>
    <property type="gene ID" value="Ma05_g26220"/>
</dbReference>
<dbReference type="Gene3D" id="3.20.20.80">
    <property type="entry name" value="Glycosidases"/>
    <property type="match status" value="1"/>
</dbReference>
<dbReference type="InterPro" id="IPR017853">
    <property type="entry name" value="GH"/>
</dbReference>
<dbReference type="InParanoid" id="A0A804J8R5"/>
<proteinExistence type="inferred from homology"/>
<protein>
    <submittedName>
        <fullName evidence="5">(wild Malaysian banana) hypothetical protein</fullName>
    </submittedName>
</protein>
<dbReference type="AlphaFoldDB" id="A0A804J8R5"/>
<comment type="similarity">
    <text evidence="1 4">Belongs to the glycosyl hydrolase 1 family.</text>
</comment>
<dbReference type="InterPro" id="IPR001360">
    <property type="entry name" value="Glyco_hydro_1"/>
</dbReference>
<evidence type="ECO:0000313" key="6">
    <source>
        <dbReference type="EnsemblPlants" id="Ma05_p26220.1"/>
    </source>
</evidence>
<evidence type="ECO:0000313" key="7">
    <source>
        <dbReference type="Proteomes" id="UP000012960"/>
    </source>
</evidence>
<dbReference type="GO" id="GO:0008422">
    <property type="term" value="F:beta-glucosidase activity"/>
    <property type="evidence" value="ECO:0007669"/>
    <property type="project" value="UniProtKB-ARBA"/>
</dbReference>
<reference evidence="5" key="1">
    <citation type="submission" date="2021-03" db="EMBL/GenBank/DDBJ databases">
        <authorList>
            <consortium name="Genoscope - CEA"/>
            <person name="William W."/>
        </authorList>
    </citation>
    <scope>NUCLEOTIDE SEQUENCE</scope>
    <source>
        <strain evidence="5">Doubled-haploid Pahang</strain>
    </source>
</reference>
<dbReference type="PANTHER" id="PTHR10353:SF137">
    <property type="entry name" value="MYROSINASE 3-RELATED"/>
    <property type="match status" value="1"/>
</dbReference>
<organism evidence="6 7">
    <name type="scientific">Musa acuminata subsp. malaccensis</name>
    <name type="common">Wild banana</name>
    <name type="synonym">Musa malaccensis</name>
    <dbReference type="NCBI Taxonomy" id="214687"/>
    <lineage>
        <taxon>Eukaryota</taxon>
        <taxon>Viridiplantae</taxon>
        <taxon>Streptophyta</taxon>
        <taxon>Embryophyta</taxon>
        <taxon>Tracheophyta</taxon>
        <taxon>Spermatophyta</taxon>
        <taxon>Magnoliopsida</taxon>
        <taxon>Liliopsida</taxon>
        <taxon>Zingiberales</taxon>
        <taxon>Musaceae</taxon>
        <taxon>Musa</taxon>
    </lineage>
</organism>
<keyword evidence="3" id="KW-0326">Glycosidase</keyword>
<sequence>MDQTSMTLLQGLLISCLDGKLSTALHIGLHRLMDPLTRGDFPSSMRTIVKNRLPEFTKNQSEMSKASFDFTGINYSTTLYSFDDAKPNFHAVRTGIFGYRSFRNKLHDNTRIPVILLASLATGLRENSCSMHSNPVIYITENAKLDGLFKLRLPLVSRNECLPFQRSCRGR</sequence>
<dbReference type="EMBL" id="HG996470">
    <property type="protein sequence ID" value="CAG1839732.1"/>
    <property type="molecule type" value="Genomic_DNA"/>
</dbReference>
<dbReference type="Pfam" id="PF00232">
    <property type="entry name" value="Glyco_hydro_1"/>
    <property type="match status" value="1"/>
</dbReference>
<evidence type="ECO:0000256" key="1">
    <source>
        <dbReference type="ARBA" id="ARBA00010838"/>
    </source>
</evidence>
<evidence type="ECO:0000256" key="4">
    <source>
        <dbReference type="RuleBase" id="RU003690"/>
    </source>
</evidence>
<dbReference type="Proteomes" id="UP000012960">
    <property type="component" value="Unplaced"/>
</dbReference>
<evidence type="ECO:0000256" key="2">
    <source>
        <dbReference type="ARBA" id="ARBA00022801"/>
    </source>
</evidence>
<dbReference type="GO" id="GO:0005975">
    <property type="term" value="P:carbohydrate metabolic process"/>
    <property type="evidence" value="ECO:0007669"/>
    <property type="project" value="InterPro"/>
</dbReference>
<dbReference type="PANTHER" id="PTHR10353">
    <property type="entry name" value="GLYCOSYL HYDROLASE"/>
    <property type="match status" value="1"/>
</dbReference>
<evidence type="ECO:0000256" key="3">
    <source>
        <dbReference type="ARBA" id="ARBA00023295"/>
    </source>
</evidence>
<accession>A0A804J8R5</accession>
<dbReference type="SUPFAM" id="SSF51445">
    <property type="entry name" value="(Trans)glycosidases"/>
    <property type="match status" value="1"/>
</dbReference>
<keyword evidence="7" id="KW-1185">Reference proteome</keyword>
<reference evidence="6" key="2">
    <citation type="submission" date="2021-05" db="UniProtKB">
        <authorList>
            <consortium name="EnsemblPlants"/>
        </authorList>
    </citation>
    <scope>IDENTIFICATION</scope>
    <source>
        <strain evidence="6">subsp. malaccensis</strain>
    </source>
</reference>
<dbReference type="EnsemblPlants" id="Ma05_t26220.1">
    <property type="protein sequence ID" value="Ma05_p26220.1"/>
    <property type="gene ID" value="Ma05_g26220"/>
</dbReference>
<name>A0A804J8R5_MUSAM</name>
<keyword evidence="2" id="KW-0378">Hydrolase</keyword>
<evidence type="ECO:0000313" key="5">
    <source>
        <dbReference type="EMBL" id="CAG1839732.1"/>
    </source>
</evidence>
<gene>
    <name evidence="5" type="ORF">GSMUA_278140.1</name>
</gene>